<evidence type="ECO:0000256" key="6">
    <source>
        <dbReference type="PROSITE-ProRule" id="PRU00302"/>
    </source>
</evidence>
<dbReference type="OrthoDB" id="6050000at2759"/>
<feature type="signal peptide" evidence="8">
    <location>
        <begin position="1"/>
        <end position="30"/>
    </location>
</feature>
<feature type="domain" description="Sushi" evidence="9">
    <location>
        <begin position="111"/>
        <end position="180"/>
    </location>
</feature>
<dbReference type="InterPro" id="IPR035976">
    <property type="entry name" value="Sushi/SCR/CCP_sf"/>
</dbReference>
<proteinExistence type="predicted"/>
<keyword evidence="4 6" id="KW-1015">Disulfide bond</keyword>
<evidence type="ECO:0000256" key="5">
    <source>
        <dbReference type="ARBA" id="ARBA00023180"/>
    </source>
</evidence>
<keyword evidence="5" id="KW-0325">Glycoprotein</keyword>
<keyword evidence="7" id="KW-0472">Membrane</keyword>
<accession>A0A9W3B1H5</accession>
<feature type="transmembrane region" description="Helical" evidence="7">
    <location>
        <begin position="504"/>
        <end position="530"/>
    </location>
</feature>
<evidence type="ECO:0000313" key="11">
    <source>
        <dbReference type="RefSeq" id="XP_055893295.1"/>
    </source>
</evidence>
<feature type="domain" description="Sushi" evidence="9">
    <location>
        <begin position="301"/>
        <end position="359"/>
    </location>
</feature>
<evidence type="ECO:0000256" key="2">
    <source>
        <dbReference type="ARBA" id="ARBA00022729"/>
    </source>
</evidence>
<keyword evidence="10" id="KW-1185">Reference proteome</keyword>
<feature type="domain" description="Sushi" evidence="9">
    <location>
        <begin position="181"/>
        <end position="241"/>
    </location>
</feature>
<evidence type="ECO:0000256" key="8">
    <source>
        <dbReference type="SAM" id="SignalP"/>
    </source>
</evidence>
<gene>
    <name evidence="11" type="primary">LOC106070184</name>
</gene>
<comment type="caution">
    <text evidence="6">Lacks conserved residue(s) required for the propagation of feature annotation.</text>
</comment>
<dbReference type="Proteomes" id="UP001165740">
    <property type="component" value="Chromosome 8"/>
</dbReference>
<evidence type="ECO:0000256" key="7">
    <source>
        <dbReference type="SAM" id="Phobius"/>
    </source>
</evidence>
<evidence type="ECO:0000256" key="4">
    <source>
        <dbReference type="ARBA" id="ARBA00023157"/>
    </source>
</evidence>
<organism evidence="10 11">
    <name type="scientific">Biomphalaria glabrata</name>
    <name type="common">Bloodfluke planorb</name>
    <name type="synonym">Freshwater snail</name>
    <dbReference type="NCBI Taxonomy" id="6526"/>
    <lineage>
        <taxon>Eukaryota</taxon>
        <taxon>Metazoa</taxon>
        <taxon>Spiralia</taxon>
        <taxon>Lophotrochozoa</taxon>
        <taxon>Mollusca</taxon>
        <taxon>Gastropoda</taxon>
        <taxon>Heterobranchia</taxon>
        <taxon>Euthyneura</taxon>
        <taxon>Panpulmonata</taxon>
        <taxon>Hygrophila</taxon>
        <taxon>Lymnaeoidea</taxon>
        <taxon>Planorbidae</taxon>
        <taxon>Biomphalaria</taxon>
    </lineage>
</organism>
<dbReference type="Pfam" id="PF00084">
    <property type="entry name" value="Sushi"/>
    <property type="match status" value="5"/>
</dbReference>
<evidence type="ECO:0000313" key="10">
    <source>
        <dbReference type="Proteomes" id="UP001165740"/>
    </source>
</evidence>
<dbReference type="GeneID" id="106070184"/>
<dbReference type="CDD" id="cd00033">
    <property type="entry name" value="CCP"/>
    <property type="match status" value="5"/>
</dbReference>
<dbReference type="SMART" id="SM00032">
    <property type="entry name" value="CCP"/>
    <property type="match status" value="6"/>
</dbReference>
<protein>
    <submittedName>
        <fullName evidence="11">Sushi, von Willebrand factor type A, EGF and pentraxin domain-containing protein 1-like isoform X1</fullName>
    </submittedName>
</protein>
<evidence type="ECO:0000256" key="1">
    <source>
        <dbReference type="ARBA" id="ARBA00022659"/>
    </source>
</evidence>
<evidence type="ECO:0000256" key="3">
    <source>
        <dbReference type="ARBA" id="ARBA00022737"/>
    </source>
</evidence>
<dbReference type="InterPro" id="IPR000436">
    <property type="entry name" value="Sushi_SCR_CCP_dom"/>
</dbReference>
<dbReference type="Gene3D" id="2.10.70.10">
    <property type="entry name" value="Complement Module, domain 1"/>
    <property type="match status" value="5"/>
</dbReference>
<keyword evidence="7" id="KW-0812">Transmembrane</keyword>
<dbReference type="PROSITE" id="PS50923">
    <property type="entry name" value="SUSHI"/>
    <property type="match status" value="5"/>
</dbReference>
<feature type="domain" description="Sushi" evidence="9">
    <location>
        <begin position="242"/>
        <end position="300"/>
    </location>
</feature>
<feature type="domain" description="Sushi" evidence="9">
    <location>
        <begin position="360"/>
        <end position="418"/>
    </location>
</feature>
<dbReference type="PANTHER" id="PTHR46393">
    <property type="entry name" value="SUSHI DOMAIN-CONTAINING PROTEIN"/>
    <property type="match status" value="1"/>
</dbReference>
<dbReference type="RefSeq" id="XP_055893295.1">
    <property type="nucleotide sequence ID" value="XM_056037320.1"/>
</dbReference>
<name>A0A9W3B1H5_BIOGL</name>
<feature type="chain" id="PRO_5040965812" evidence="8">
    <location>
        <begin position="31"/>
        <end position="559"/>
    </location>
</feature>
<evidence type="ECO:0000259" key="9">
    <source>
        <dbReference type="PROSITE" id="PS50923"/>
    </source>
</evidence>
<keyword evidence="1 6" id="KW-0768">Sushi</keyword>
<keyword evidence="7" id="KW-1133">Transmembrane helix</keyword>
<reference evidence="11" key="1">
    <citation type="submission" date="2025-08" db="UniProtKB">
        <authorList>
            <consortium name="RefSeq"/>
        </authorList>
    </citation>
    <scope>IDENTIFICATION</scope>
</reference>
<dbReference type="PANTHER" id="PTHR46393:SF7">
    <property type="entry name" value="COMPLEMENT C2"/>
    <property type="match status" value="1"/>
</dbReference>
<sequence length="559" mass="60642">MSFLKSRKPCLVYCFVWIISSGLHFGVSSSANCVDQPMCSYQASQGECQRHPEDMLKDCPKVCLNPCVCDVSAHTSDTACDCLLKARTGYCDLPQSHQDCPTTCATVLNSVSCGIPPPPGDPNAHLSLTSNSTKYLTIATEVCNDGYTSVTDRRRGMRMCMNDGTWSKDFFYGEPVQCKLVNCQAPPSMQNGIVSHNSTHEGSQAKYSCNTGFVGANGTSHSILTCMPDETWSGDKLDCQKLDCGSPPLPVGTNVTFTSTLYETVASYDCQKGYQYQRGDLTLTCGATGTWQGTLIVCDYIDCRQPPTVPNTDVNFSGTTYGNISTYTCLDGYTDPSSPTVVKCDEFGKWSGPSIACSRKDCGPPRHIDGTQVTYTSTLYESHASYTCDAGFERVDGDDVHACASDGQWLGKPLTCTAVVCGDAPIYPGARLWSPQGQALSKYNDKVYYTCIYPQPGQEMLQWTMECGAQKQWLGAQPQCVNQANVFSTTQPFTSDQTSFDSNAWFLGAGILAVVVSFISLFVVLGVTVFGKSKLVCRKGLKNPRQMKIKPIDGGSLNA</sequence>
<dbReference type="SUPFAM" id="SSF57535">
    <property type="entry name" value="Complement control module/SCR domain"/>
    <property type="match status" value="6"/>
</dbReference>
<dbReference type="AlphaFoldDB" id="A0A9W3B1H5"/>
<dbReference type="OMA" id="LEPICET"/>
<feature type="disulfide bond" evidence="6">
    <location>
        <begin position="183"/>
        <end position="226"/>
    </location>
</feature>
<keyword evidence="3" id="KW-0677">Repeat</keyword>
<keyword evidence="2 8" id="KW-0732">Signal</keyword>